<accession>A0ABD5W9Z1</accession>
<dbReference type="InterPro" id="IPR012349">
    <property type="entry name" value="Split_barrel_FMN-bd"/>
</dbReference>
<dbReference type="EMBL" id="JBHTAH010000002">
    <property type="protein sequence ID" value="MFC7068538.1"/>
    <property type="molecule type" value="Genomic_DNA"/>
</dbReference>
<name>A0ABD5W9Z1_9EURY</name>
<proteinExistence type="predicted"/>
<keyword evidence="2" id="KW-1185">Reference proteome</keyword>
<evidence type="ECO:0000313" key="1">
    <source>
        <dbReference type="EMBL" id="MFC7068538.1"/>
    </source>
</evidence>
<evidence type="ECO:0000313" key="2">
    <source>
        <dbReference type="Proteomes" id="UP001596461"/>
    </source>
</evidence>
<sequence length="146" mass="16323">MDVTDRVYTAGMTDDEVEERLRGGETGVLALARDDDAYAVPVAYRYDGDAIRFRLGDDGHSRKLAFAETTAEASFVVYGYEGPRDSWSVIATGPIRELSDEEWAATAAEVDERYSPLRVFDEAIEETELRGYELRVETLAGRRTAE</sequence>
<dbReference type="AlphaFoldDB" id="A0ABD5W9Z1"/>
<dbReference type="InterPro" id="IPR024747">
    <property type="entry name" value="Pyridox_Oxase-rel"/>
</dbReference>
<dbReference type="SUPFAM" id="SSF50475">
    <property type="entry name" value="FMN-binding split barrel"/>
    <property type="match status" value="1"/>
</dbReference>
<dbReference type="RefSeq" id="WP_284033642.1">
    <property type="nucleotide sequence ID" value="NZ_CP126155.1"/>
</dbReference>
<protein>
    <submittedName>
        <fullName evidence="1">Pyridoxamine 5'-phosphate oxidase family protein</fullName>
    </submittedName>
</protein>
<reference evidence="1 2" key="1">
    <citation type="journal article" date="2019" name="Int. J. Syst. Evol. Microbiol.">
        <title>The Global Catalogue of Microorganisms (GCM) 10K type strain sequencing project: providing services to taxonomists for standard genome sequencing and annotation.</title>
        <authorList>
            <consortium name="The Broad Institute Genomics Platform"/>
            <consortium name="The Broad Institute Genome Sequencing Center for Infectious Disease"/>
            <person name="Wu L."/>
            <person name="Ma J."/>
        </authorList>
    </citation>
    <scope>NUCLEOTIDE SEQUENCE [LARGE SCALE GENOMIC DNA]</scope>
    <source>
        <strain evidence="1 2">DT31</strain>
    </source>
</reference>
<dbReference type="Gene3D" id="2.30.110.10">
    <property type="entry name" value="Electron Transport, Fmn-binding Protein, Chain A"/>
    <property type="match status" value="1"/>
</dbReference>
<comment type="caution">
    <text evidence="1">The sequence shown here is derived from an EMBL/GenBank/DDBJ whole genome shotgun (WGS) entry which is preliminary data.</text>
</comment>
<dbReference type="GeneID" id="81126945"/>
<organism evidence="1 2">
    <name type="scientific">Halobaculum lipolyticum</name>
    <dbReference type="NCBI Taxonomy" id="3032001"/>
    <lineage>
        <taxon>Archaea</taxon>
        <taxon>Methanobacteriati</taxon>
        <taxon>Methanobacteriota</taxon>
        <taxon>Stenosarchaea group</taxon>
        <taxon>Halobacteria</taxon>
        <taxon>Halobacteriales</taxon>
        <taxon>Haloferacaceae</taxon>
        <taxon>Halobaculum</taxon>
    </lineage>
</organism>
<dbReference type="Pfam" id="PF12900">
    <property type="entry name" value="Pyridox_ox_2"/>
    <property type="match status" value="1"/>
</dbReference>
<gene>
    <name evidence="1" type="ORF">ACFQL9_02710</name>
</gene>
<dbReference type="Proteomes" id="UP001596461">
    <property type="component" value="Unassembled WGS sequence"/>
</dbReference>